<dbReference type="CDD" id="cd00860">
    <property type="entry name" value="ThrRS_anticodon"/>
    <property type="match status" value="1"/>
</dbReference>
<dbReference type="FunFam" id="3.30.930.10:FF:000002">
    <property type="entry name" value="Threonine--tRNA ligase"/>
    <property type="match status" value="1"/>
</dbReference>
<evidence type="ECO:0000256" key="4">
    <source>
        <dbReference type="ARBA" id="ARBA00022723"/>
    </source>
</evidence>
<dbReference type="EC" id="6.1.1.3" evidence="2 11"/>
<dbReference type="GO" id="GO:0005737">
    <property type="term" value="C:cytoplasm"/>
    <property type="evidence" value="ECO:0007669"/>
    <property type="project" value="UniProtKB-UniRule"/>
</dbReference>
<dbReference type="InterPro" id="IPR033728">
    <property type="entry name" value="ThrRS_core"/>
</dbReference>
<dbReference type="Pfam" id="PF00587">
    <property type="entry name" value="tRNA-synt_2b"/>
    <property type="match status" value="1"/>
</dbReference>
<keyword evidence="5" id="KW-0547">Nucleotide-binding</keyword>
<evidence type="ECO:0000259" key="12">
    <source>
        <dbReference type="PROSITE" id="PS50862"/>
    </source>
</evidence>
<dbReference type="SUPFAM" id="SSF52954">
    <property type="entry name" value="Class II aaRS ABD-related"/>
    <property type="match status" value="1"/>
</dbReference>
<dbReference type="NCBIfam" id="TIGR00418">
    <property type="entry name" value="thrS"/>
    <property type="match status" value="1"/>
</dbReference>
<keyword evidence="6" id="KW-0862">Zinc</keyword>
<dbReference type="PROSITE" id="PS50862">
    <property type="entry name" value="AA_TRNA_LIGASE_II"/>
    <property type="match status" value="1"/>
</dbReference>
<comment type="catalytic activity">
    <reaction evidence="10">
        <text>tRNA(Thr) + L-threonine + ATP = L-threonyl-tRNA(Thr) + AMP + diphosphate + H(+)</text>
        <dbReference type="Rhea" id="RHEA:24624"/>
        <dbReference type="Rhea" id="RHEA-COMP:9670"/>
        <dbReference type="Rhea" id="RHEA-COMP:9704"/>
        <dbReference type="ChEBI" id="CHEBI:15378"/>
        <dbReference type="ChEBI" id="CHEBI:30616"/>
        <dbReference type="ChEBI" id="CHEBI:33019"/>
        <dbReference type="ChEBI" id="CHEBI:57926"/>
        <dbReference type="ChEBI" id="CHEBI:78442"/>
        <dbReference type="ChEBI" id="CHEBI:78534"/>
        <dbReference type="ChEBI" id="CHEBI:456215"/>
        <dbReference type="EC" id="6.1.1.3"/>
    </reaction>
</comment>
<keyword evidence="9" id="KW-0030">Aminoacyl-tRNA synthetase</keyword>
<dbReference type="InterPro" id="IPR047246">
    <property type="entry name" value="ThrRS_anticodon"/>
</dbReference>
<evidence type="ECO:0000256" key="3">
    <source>
        <dbReference type="ARBA" id="ARBA00022598"/>
    </source>
</evidence>
<dbReference type="InterPro" id="IPR002314">
    <property type="entry name" value="aa-tRNA-synt_IIb"/>
</dbReference>
<dbReference type="InterPro" id="IPR006195">
    <property type="entry name" value="aa-tRNA-synth_II"/>
</dbReference>
<dbReference type="PANTHER" id="PTHR11451">
    <property type="entry name" value="THREONINE-TRNA LIGASE"/>
    <property type="match status" value="1"/>
</dbReference>
<feature type="domain" description="Aminoacyl-transfer RNA synthetases class-II family profile" evidence="12">
    <location>
        <begin position="1"/>
        <end position="263"/>
    </location>
</feature>
<name>A0A1F5HL31_9BACT</name>
<dbReference type="InterPro" id="IPR004154">
    <property type="entry name" value="Anticodon-bd"/>
</dbReference>
<dbReference type="AlphaFoldDB" id="A0A1F5HL31"/>
<organism evidence="13 14">
    <name type="scientific">Candidatus Curtissbacteria bacterium RIFCSPHIGHO2_12_FULL_41_17</name>
    <dbReference type="NCBI Taxonomy" id="1797722"/>
    <lineage>
        <taxon>Bacteria</taxon>
        <taxon>Candidatus Curtissiibacteriota</taxon>
    </lineage>
</organism>
<accession>A0A1F5HL31</accession>
<evidence type="ECO:0000256" key="1">
    <source>
        <dbReference type="ARBA" id="ARBA00008226"/>
    </source>
</evidence>
<dbReference type="InterPro" id="IPR036621">
    <property type="entry name" value="Anticodon-bd_dom_sf"/>
</dbReference>
<dbReference type="Gene3D" id="3.40.50.800">
    <property type="entry name" value="Anticodon-binding domain"/>
    <property type="match status" value="1"/>
</dbReference>
<dbReference type="Proteomes" id="UP000178369">
    <property type="component" value="Unassembled WGS sequence"/>
</dbReference>
<evidence type="ECO:0000313" key="13">
    <source>
        <dbReference type="EMBL" id="OGE04838.1"/>
    </source>
</evidence>
<dbReference type="GO" id="GO:0006435">
    <property type="term" value="P:threonyl-tRNA aminoacylation"/>
    <property type="evidence" value="ECO:0007669"/>
    <property type="project" value="UniProtKB-UniRule"/>
</dbReference>
<dbReference type="GO" id="GO:0005524">
    <property type="term" value="F:ATP binding"/>
    <property type="evidence" value="ECO:0007669"/>
    <property type="project" value="UniProtKB-KW"/>
</dbReference>
<dbReference type="EMBL" id="MFBL01000024">
    <property type="protein sequence ID" value="OGE04838.1"/>
    <property type="molecule type" value="Genomic_DNA"/>
</dbReference>
<dbReference type="Gene3D" id="3.30.930.10">
    <property type="entry name" value="Bira Bifunctional Protein, Domain 2"/>
    <property type="match status" value="1"/>
</dbReference>
<keyword evidence="7" id="KW-0067">ATP-binding</keyword>
<sequence>MIIFKELEKLIRSVIDNRGYQETSTPIIVKSKLFKKSGHWEYFKNNMFNFKVEREEYSIKPMNCPESTVIFASKTRSYKDLPLRLSEFGRLHRNERSGTLNGMFRVRQFVMDDAHVFCRPDQIQSEIAQMLDITLELYQKLQLPVAFGLATRPEKAMGSKESWNKAEQQLADALKSHKIDYKILKGEGTFYGPKIHIDFKDFLNRLWTMATIQIDFQIPQRMGLEYIDKDGKAQRPVMIHRAILGTLERFVGIITEQYQGAFPIWLSPIQVIVLPLSDKFTGYAQKVADDLKLAAIRVEVDERNETLQAKIRNAALQKIPYVLVVGAREKETGTVSVRTRDGKDLGQMNLEKFIEKIKSDIANKS</sequence>
<evidence type="ECO:0000256" key="2">
    <source>
        <dbReference type="ARBA" id="ARBA00013163"/>
    </source>
</evidence>
<keyword evidence="8" id="KW-0648">Protein biosynthesis</keyword>
<proteinExistence type="inferred from homology"/>
<dbReference type="PANTHER" id="PTHR11451:SF44">
    <property type="entry name" value="THREONINE--TRNA LIGASE, CHLOROPLASTIC_MITOCHONDRIAL 2"/>
    <property type="match status" value="1"/>
</dbReference>
<keyword evidence="4" id="KW-0479">Metal-binding</keyword>
<gene>
    <name evidence="13" type="ORF">A3F45_01045</name>
</gene>
<evidence type="ECO:0000256" key="7">
    <source>
        <dbReference type="ARBA" id="ARBA00022840"/>
    </source>
</evidence>
<dbReference type="GO" id="GO:0046872">
    <property type="term" value="F:metal ion binding"/>
    <property type="evidence" value="ECO:0007669"/>
    <property type="project" value="UniProtKB-KW"/>
</dbReference>
<comment type="caution">
    <text evidence="13">The sequence shown here is derived from an EMBL/GenBank/DDBJ whole genome shotgun (WGS) entry which is preliminary data.</text>
</comment>
<evidence type="ECO:0000313" key="14">
    <source>
        <dbReference type="Proteomes" id="UP000178369"/>
    </source>
</evidence>
<dbReference type="InterPro" id="IPR002320">
    <property type="entry name" value="Thr-tRNA-ligase_IIa"/>
</dbReference>
<evidence type="ECO:0000256" key="8">
    <source>
        <dbReference type="ARBA" id="ARBA00022917"/>
    </source>
</evidence>
<evidence type="ECO:0000256" key="6">
    <source>
        <dbReference type="ARBA" id="ARBA00022833"/>
    </source>
</evidence>
<evidence type="ECO:0000256" key="11">
    <source>
        <dbReference type="NCBIfam" id="TIGR00418"/>
    </source>
</evidence>
<keyword evidence="3 13" id="KW-0436">Ligase</keyword>
<dbReference type="SUPFAM" id="SSF55681">
    <property type="entry name" value="Class II aaRS and biotin synthetases"/>
    <property type="match status" value="1"/>
</dbReference>
<dbReference type="CDD" id="cd00771">
    <property type="entry name" value="ThrRS_core"/>
    <property type="match status" value="1"/>
</dbReference>
<protein>
    <recommendedName>
        <fullName evidence="2 11">Threonine--tRNA ligase</fullName>
        <ecNumber evidence="2 11">6.1.1.3</ecNumber>
    </recommendedName>
</protein>
<evidence type="ECO:0000256" key="5">
    <source>
        <dbReference type="ARBA" id="ARBA00022741"/>
    </source>
</evidence>
<dbReference type="GO" id="GO:0004829">
    <property type="term" value="F:threonine-tRNA ligase activity"/>
    <property type="evidence" value="ECO:0007669"/>
    <property type="project" value="UniProtKB-UniRule"/>
</dbReference>
<comment type="similarity">
    <text evidence="1">Belongs to the class-II aminoacyl-tRNA synthetase family.</text>
</comment>
<dbReference type="PRINTS" id="PR01047">
    <property type="entry name" value="TRNASYNTHTHR"/>
</dbReference>
<dbReference type="Pfam" id="PF03129">
    <property type="entry name" value="HGTP_anticodon"/>
    <property type="match status" value="1"/>
</dbReference>
<dbReference type="FunFam" id="3.40.50.800:FF:000001">
    <property type="entry name" value="Threonine--tRNA ligase"/>
    <property type="match status" value="1"/>
</dbReference>
<evidence type="ECO:0000256" key="9">
    <source>
        <dbReference type="ARBA" id="ARBA00023146"/>
    </source>
</evidence>
<dbReference type="InterPro" id="IPR045864">
    <property type="entry name" value="aa-tRNA-synth_II/BPL/LPL"/>
</dbReference>
<reference evidence="13 14" key="1">
    <citation type="journal article" date="2016" name="Nat. Commun.">
        <title>Thousands of microbial genomes shed light on interconnected biogeochemical processes in an aquifer system.</title>
        <authorList>
            <person name="Anantharaman K."/>
            <person name="Brown C.T."/>
            <person name="Hug L.A."/>
            <person name="Sharon I."/>
            <person name="Castelle C.J."/>
            <person name="Probst A.J."/>
            <person name="Thomas B.C."/>
            <person name="Singh A."/>
            <person name="Wilkins M.J."/>
            <person name="Karaoz U."/>
            <person name="Brodie E.L."/>
            <person name="Williams K.H."/>
            <person name="Hubbard S.S."/>
            <person name="Banfield J.F."/>
        </authorList>
    </citation>
    <scope>NUCLEOTIDE SEQUENCE [LARGE SCALE GENOMIC DNA]</scope>
</reference>
<evidence type="ECO:0000256" key="10">
    <source>
        <dbReference type="ARBA" id="ARBA00049515"/>
    </source>
</evidence>